<gene>
    <name evidence="3" type="ORF">A3A78_00475</name>
</gene>
<feature type="transmembrane region" description="Helical" evidence="2">
    <location>
        <begin position="20"/>
        <end position="40"/>
    </location>
</feature>
<sequence length="437" mass="47092">MKHLSYFSKSSNRARGFSIIELLIAVGIIGILSGILIAVINPSLQRNRARDALRAANVSKIGQAVEAFYASEGKYPSDQAELQNSGFLKSWPTETDATYRYNYICEPDPSGFCIGCVDVPMVSDSTRYYKYVTDWDPSLTGGSASMSGVVLKYCSSTQTCDTNDIGTCLTLDQPTPTPTPAPTPTPTPTPTATPTPTPTPPADYFNLAQSCSPTPAINLSWSAGPYGANNSYSVRKCLGTLTQCANDSSFTTIATFQGLEYIDTPAQGNNYTYYVRKFDSVTYAYVDTEKKSLFFSCVTPTPTPTPTPAPPPGFSCAVGDTYRALSPCMIYSSPDGRVYNLSTFGGTITSATLHGMDPGTGHVYLYSNSYCQWSGGTSADLWFAIMPTSNTTFVYHTSTSELGSLIQSAMGYGRYLIVQGISPTQLGSDDKLYLCTK</sequence>
<evidence type="ECO:0000313" key="4">
    <source>
        <dbReference type="Proteomes" id="UP000176504"/>
    </source>
</evidence>
<evidence type="ECO:0000256" key="2">
    <source>
        <dbReference type="SAM" id="Phobius"/>
    </source>
</evidence>
<keyword evidence="2" id="KW-0472">Membrane</keyword>
<dbReference type="Pfam" id="PF07963">
    <property type="entry name" value="N_methyl"/>
    <property type="match status" value="1"/>
</dbReference>
<feature type="compositionally biased region" description="Pro residues" evidence="1">
    <location>
        <begin position="175"/>
        <end position="197"/>
    </location>
</feature>
<proteinExistence type="predicted"/>
<name>A0A1F4VE24_UNCKA</name>
<dbReference type="InterPro" id="IPR045584">
    <property type="entry name" value="Pilin-like"/>
</dbReference>
<dbReference type="InterPro" id="IPR012902">
    <property type="entry name" value="N_methyl_site"/>
</dbReference>
<keyword evidence="2" id="KW-1133">Transmembrane helix</keyword>
<keyword evidence="2" id="KW-0812">Transmembrane</keyword>
<dbReference type="Gene3D" id="3.30.700.10">
    <property type="entry name" value="Glycoprotein, Type 4 Pilin"/>
    <property type="match status" value="1"/>
</dbReference>
<organism evidence="3 4">
    <name type="scientific">candidate division WWE3 bacterium RIFCSPLOWO2_01_FULL_41_18</name>
    <dbReference type="NCBI Taxonomy" id="1802625"/>
    <lineage>
        <taxon>Bacteria</taxon>
        <taxon>Katanobacteria</taxon>
    </lineage>
</organism>
<comment type="caution">
    <text evidence="3">The sequence shown here is derived from an EMBL/GenBank/DDBJ whole genome shotgun (WGS) entry which is preliminary data.</text>
</comment>
<dbReference type="NCBIfam" id="TIGR02532">
    <property type="entry name" value="IV_pilin_GFxxxE"/>
    <property type="match status" value="1"/>
</dbReference>
<dbReference type="AlphaFoldDB" id="A0A1F4VE24"/>
<protein>
    <recommendedName>
        <fullName evidence="5">Type II secretion system protein GspG C-terminal domain-containing protein</fullName>
    </recommendedName>
</protein>
<dbReference type="EMBL" id="MEVI01000002">
    <property type="protein sequence ID" value="OGC55419.1"/>
    <property type="molecule type" value="Genomic_DNA"/>
</dbReference>
<evidence type="ECO:0008006" key="5">
    <source>
        <dbReference type="Google" id="ProtNLM"/>
    </source>
</evidence>
<feature type="region of interest" description="Disordered" evidence="1">
    <location>
        <begin position="171"/>
        <end position="197"/>
    </location>
</feature>
<dbReference type="PANTHER" id="PTHR30093">
    <property type="entry name" value="GENERAL SECRETION PATHWAY PROTEIN G"/>
    <property type="match status" value="1"/>
</dbReference>
<evidence type="ECO:0000313" key="3">
    <source>
        <dbReference type="EMBL" id="OGC55419.1"/>
    </source>
</evidence>
<evidence type="ECO:0000256" key="1">
    <source>
        <dbReference type="SAM" id="MobiDB-lite"/>
    </source>
</evidence>
<accession>A0A1F4VE24</accession>
<dbReference type="SUPFAM" id="SSF54523">
    <property type="entry name" value="Pili subunits"/>
    <property type="match status" value="1"/>
</dbReference>
<reference evidence="3 4" key="1">
    <citation type="journal article" date="2016" name="Nat. Commun.">
        <title>Thousands of microbial genomes shed light on interconnected biogeochemical processes in an aquifer system.</title>
        <authorList>
            <person name="Anantharaman K."/>
            <person name="Brown C.T."/>
            <person name="Hug L.A."/>
            <person name="Sharon I."/>
            <person name="Castelle C.J."/>
            <person name="Probst A.J."/>
            <person name="Thomas B.C."/>
            <person name="Singh A."/>
            <person name="Wilkins M.J."/>
            <person name="Karaoz U."/>
            <person name="Brodie E.L."/>
            <person name="Williams K.H."/>
            <person name="Hubbard S.S."/>
            <person name="Banfield J.F."/>
        </authorList>
    </citation>
    <scope>NUCLEOTIDE SEQUENCE [LARGE SCALE GENOMIC DNA]</scope>
</reference>
<dbReference type="Proteomes" id="UP000176504">
    <property type="component" value="Unassembled WGS sequence"/>
</dbReference>